<evidence type="ECO:0000313" key="4">
    <source>
        <dbReference type="EMBL" id="MCC0175941.1"/>
    </source>
</evidence>
<dbReference type="PROSITE" id="PS51318">
    <property type="entry name" value="TAT"/>
    <property type="match status" value="1"/>
</dbReference>
<feature type="domain" description="Cell envelope-related transcriptional attenuator" evidence="2">
    <location>
        <begin position="109"/>
        <end position="255"/>
    </location>
</feature>
<comment type="caution">
    <text evidence="4">The sequence shown here is derived from an EMBL/GenBank/DDBJ whole genome shotgun (WGS) entry which is preliminary data.</text>
</comment>
<dbReference type="Gene3D" id="3.40.630.190">
    <property type="entry name" value="LCP protein"/>
    <property type="match status" value="1"/>
</dbReference>
<protein>
    <submittedName>
        <fullName evidence="4">LCP family protein</fullName>
    </submittedName>
</protein>
<comment type="similarity">
    <text evidence="1">Belongs to the LytR/CpsA/Psr (LCP) family.</text>
</comment>
<dbReference type="NCBIfam" id="TIGR00350">
    <property type="entry name" value="lytR_cpsA_psr"/>
    <property type="match status" value="1"/>
</dbReference>
<dbReference type="Proteomes" id="UP000729733">
    <property type="component" value="Unassembled WGS sequence"/>
</dbReference>
<evidence type="ECO:0000256" key="1">
    <source>
        <dbReference type="ARBA" id="ARBA00006068"/>
    </source>
</evidence>
<dbReference type="Pfam" id="PF13399">
    <property type="entry name" value="LytR_C"/>
    <property type="match status" value="1"/>
</dbReference>
<feature type="domain" description="LytR/CpsA/Psr regulator C-terminal" evidence="3">
    <location>
        <begin position="363"/>
        <end position="450"/>
    </location>
</feature>
<evidence type="ECO:0000313" key="5">
    <source>
        <dbReference type="Proteomes" id="UP000729733"/>
    </source>
</evidence>
<dbReference type="EMBL" id="JADWDC010000005">
    <property type="protein sequence ID" value="MCC0175941.1"/>
    <property type="molecule type" value="Genomic_DNA"/>
</dbReference>
<reference evidence="4" key="1">
    <citation type="journal article" date="2021" name="Antonie Van Leeuwenhoek">
        <title>Draft genome and description of Waterburya agarophytonicola gen. nov. sp. nov. (Pleurocapsales, Cyanobacteria): a seaweed symbiont.</title>
        <authorList>
            <person name="Bonthond G."/>
            <person name="Shalygin S."/>
            <person name="Bayer T."/>
            <person name="Weinberger F."/>
        </authorList>
    </citation>
    <scope>NUCLEOTIDE SEQUENCE</scope>
    <source>
        <strain evidence="4">KI4</strain>
    </source>
</reference>
<dbReference type="PANTHER" id="PTHR33392:SF6">
    <property type="entry name" value="POLYISOPRENYL-TEICHOIC ACID--PEPTIDOGLYCAN TEICHOIC ACID TRANSFERASE TAGU"/>
    <property type="match status" value="1"/>
</dbReference>
<dbReference type="InterPro" id="IPR027381">
    <property type="entry name" value="LytR/CpsA/Psr_C"/>
</dbReference>
<dbReference type="InterPro" id="IPR004474">
    <property type="entry name" value="LytR_CpsA_psr"/>
</dbReference>
<dbReference type="InterPro" id="IPR050922">
    <property type="entry name" value="LytR/CpsA/Psr_CW_biosynth"/>
</dbReference>
<dbReference type="AlphaFoldDB" id="A0A964BNL7"/>
<name>A0A964BNL7_9CYAN</name>
<dbReference type="PANTHER" id="PTHR33392">
    <property type="entry name" value="POLYISOPRENYL-TEICHOIC ACID--PEPTIDOGLYCAN TEICHOIC ACID TRANSFERASE TAGU"/>
    <property type="match status" value="1"/>
</dbReference>
<evidence type="ECO:0000259" key="3">
    <source>
        <dbReference type="Pfam" id="PF13399"/>
    </source>
</evidence>
<gene>
    <name evidence="4" type="ORF">I4641_02965</name>
</gene>
<accession>A0A964BNL7</accession>
<sequence length="481" mass="53990">MNKRRAILVGLGLAGVSLVSAGVGAFLAVALSTASPLQKVELSPEEQKVFSQEKTVSVKNLTLPELDRPVNVLVLGIKVITSDLDKKGIDYEKQDVGYLHLVNSFDGLSDSMLLLRFDPKKEKVSVLSIPRDTRIYIDGHGVRKINHANEYGGPALAASTASELLGGINIDRYVRVNVQGVEKLIDALGGVTVNVPKDMKYTDFSQHLYIDLKKGIQHLDGDKAMQFLRYRYDEYGDISRVQRQQMLMRSTVEQTLKPATVVKIPKILSVIQSHLDTNLTVRELMALANFASQRDRSHINMMMLPGDFNSGDEPVSYWLPNYEGINKLMVSHFNLPSYEKEYNNNVRNTYASLDNRFNVTNPRIRIAVQDSTKDQQVLQSALDALRGAGYRRVFATKNWQNPLPKTRVIAQSGDDKAAEEVKSVLGVGEVVVESTGYLQSDITVQIGRDWEKQIKPLIESDLEIDEQFERRSQFETTVDRF</sequence>
<dbReference type="Pfam" id="PF03816">
    <property type="entry name" value="LytR_cpsA_psr"/>
    <property type="match status" value="1"/>
</dbReference>
<proteinExistence type="inferred from homology"/>
<keyword evidence="5" id="KW-1185">Reference proteome</keyword>
<organism evidence="4 5">
    <name type="scientific">Waterburya agarophytonicola KI4</name>
    <dbReference type="NCBI Taxonomy" id="2874699"/>
    <lineage>
        <taxon>Bacteria</taxon>
        <taxon>Bacillati</taxon>
        <taxon>Cyanobacteriota</taxon>
        <taxon>Cyanophyceae</taxon>
        <taxon>Pleurocapsales</taxon>
        <taxon>Hyellaceae</taxon>
        <taxon>Waterburya</taxon>
        <taxon>Waterburya agarophytonicola</taxon>
    </lineage>
</organism>
<evidence type="ECO:0000259" key="2">
    <source>
        <dbReference type="Pfam" id="PF03816"/>
    </source>
</evidence>
<dbReference type="InterPro" id="IPR006311">
    <property type="entry name" value="TAT_signal"/>
</dbReference>